<evidence type="ECO:0000256" key="9">
    <source>
        <dbReference type="ARBA" id="ARBA00022989"/>
    </source>
</evidence>
<evidence type="ECO:0000256" key="4">
    <source>
        <dbReference type="ARBA" id="ARBA00022475"/>
    </source>
</evidence>
<evidence type="ECO:0000256" key="3">
    <source>
        <dbReference type="ARBA" id="ARBA00022448"/>
    </source>
</evidence>
<dbReference type="InterPro" id="IPR006333">
    <property type="entry name" value="Cyt_o_ubiquinol_oxidase_su2"/>
</dbReference>
<keyword evidence="7" id="KW-0732">Signal</keyword>
<protein>
    <recommendedName>
        <fullName evidence="14">Ubiquinol oxidase polypeptide II</fullName>
    </recommendedName>
</protein>
<dbReference type="SUPFAM" id="SSF81464">
    <property type="entry name" value="Cytochrome c oxidase subunit II-like, transmembrane region"/>
    <property type="match status" value="1"/>
</dbReference>
<feature type="domain" description="Cytochrome oxidase subunit II copper A binding" evidence="17">
    <location>
        <begin position="134"/>
        <end position="246"/>
    </location>
</feature>
<evidence type="ECO:0000256" key="11">
    <source>
        <dbReference type="ARBA" id="ARBA00023136"/>
    </source>
</evidence>
<dbReference type="InterPro" id="IPR034227">
    <property type="entry name" value="CuRO_UO_II"/>
</dbReference>
<dbReference type="GO" id="GO:0004129">
    <property type="term" value="F:cytochrome-c oxidase activity"/>
    <property type="evidence" value="ECO:0007669"/>
    <property type="project" value="UniProtKB-UniRule"/>
</dbReference>
<evidence type="ECO:0000313" key="19">
    <source>
        <dbReference type="EMBL" id="CUI16299.1"/>
    </source>
</evidence>
<feature type="transmembrane region" description="Helical" evidence="16">
    <location>
        <begin position="12"/>
        <end position="33"/>
    </location>
</feature>
<dbReference type="NCBIfam" id="TIGR01433">
    <property type="entry name" value="CyoA"/>
    <property type="match status" value="1"/>
</dbReference>
<dbReference type="InterPro" id="IPR008972">
    <property type="entry name" value="Cupredoxin"/>
</dbReference>
<evidence type="ECO:0000256" key="12">
    <source>
        <dbReference type="ARBA" id="ARBA00023139"/>
    </source>
</evidence>
<dbReference type="PATRIC" id="fig|389348.3.peg.734"/>
<evidence type="ECO:0000256" key="1">
    <source>
        <dbReference type="ARBA" id="ARBA00004651"/>
    </source>
</evidence>
<evidence type="ECO:0000256" key="14">
    <source>
        <dbReference type="ARBA" id="ARBA00030198"/>
    </source>
</evidence>
<dbReference type="InterPro" id="IPR002429">
    <property type="entry name" value="CcO_II-like_C"/>
</dbReference>
<gene>
    <name evidence="19" type="primary">cyoA</name>
    <name evidence="19" type="ORF">PNK_0672</name>
</gene>
<dbReference type="GO" id="GO:0042773">
    <property type="term" value="P:ATP synthesis coupled electron transport"/>
    <property type="evidence" value="ECO:0007669"/>
    <property type="project" value="TreeGrafter"/>
</dbReference>
<dbReference type="STRING" id="389348.PNK_0672"/>
<dbReference type="FunCoup" id="A0A0U5K2G8">
    <property type="interactions" value="173"/>
</dbReference>
<dbReference type="SUPFAM" id="SSF49503">
    <property type="entry name" value="Cupredoxins"/>
    <property type="match status" value="1"/>
</dbReference>
<dbReference type="GO" id="GO:0005886">
    <property type="term" value="C:plasma membrane"/>
    <property type="evidence" value="ECO:0007669"/>
    <property type="project" value="UniProtKB-SubCell"/>
</dbReference>
<evidence type="ECO:0000256" key="7">
    <source>
        <dbReference type="ARBA" id="ARBA00022729"/>
    </source>
</evidence>
<dbReference type="CDD" id="cd04212">
    <property type="entry name" value="CuRO_UO_II"/>
    <property type="match status" value="1"/>
</dbReference>
<organism evidence="19 20">
    <name type="scientific">Candidatus Protochlamydia naegleriophila</name>
    <dbReference type="NCBI Taxonomy" id="389348"/>
    <lineage>
        <taxon>Bacteria</taxon>
        <taxon>Pseudomonadati</taxon>
        <taxon>Chlamydiota</taxon>
        <taxon>Chlamydiia</taxon>
        <taxon>Parachlamydiales</taxon>
        <taxon>Parachlamydiaceae</taxon>
        <taxon>Candidatus Protochlamydia</taxon>
    </lineage>
</organism>
<dbReference type="RefSeq" id="WP_032125220.1">
    <property type="nucleotide sequence ID" value="NZ_LN879502.1"/>
</dbReference>
<evidence type="ECO:0000256" key="10">
    <source>
        <dbReference type="ARBA" id="ARBA00023002"/>
    </source>
</evidence>
<dbReference type="KEGG" id="pnl:PNK_0672"/>
<keyword evidence="13" id="KW-0449">Lipoprotein</keyword>
<dbReference type="AlphaFoldDB" id="A0A0U5K2G8"/>
<evidence type="ECO:0000256" key="15">
    <source>
        <dbReference type="PIRNR" id="PIRNR000292"/>
    </source>
</evidence>
<dbReference type="Proteomes" id="UP000069902">
    <property type="component" value="Chromosome cPNK"/>
</dbReference>
<comment type="subcellular location">
    <subcellularLocation>
        <location evidence="1">Cell membrane</location>
        <topology evidence="1">Multi-pass membrane protein</topology>
    </subcellularLocation>
</comment>
<dbReference type="Gene3D" id="2.60.40.420">
    <property type="entry name" value="Cupredoxins - blue copper proteins"/>
    <property type="match status" value="1"/>
</dbReference>
<keyword evidence="12" id="KW-0564">Palmitate</keyword>
<evidence type="ECO:0000313" key="20">
    <source>
        <dbReference type="Proteomes" id="UP000069902"/>
    </source>
</evidence>
<keyword evidence="6 16" id="KW-0812">Transmembrane</keyword>
<dbReference type="PROSITE" id="PS50999">
    <property type="entry name" value="COX2_TM"/>
    <property type="match status" value="1"/>
</dbReference>
<evidence type="ECO:0000259" key="18">
    <source>
        <dbReference type="PROSITE" id="PS50999"/>
    </source>
</evidence>
<dbReference type="GO" id="GO:0005507">
    <property type="term" value="F:copper ion binding"/>
    <property type="evidence" value="ECO:0007669"/>
    <property type="project" value="InterPro"/>
</dbReference>
<sequence length="292" mass="33478">MKMARKQVFSMLFFTGLLLLTVLIMQPLEILHFREYIAVLFPKGIIAVEQRNLLLVIQALMLLIIIPVYILTFIFSWKYSAHNPKGEYDPDLVDNTVAEYIWWGVPLVMTLIVSVLTWIKTEQLDPYKPIASENKPLTIQVVALQWKWLFIYPEEGIATVNFIQIPKDTPIHFKITADAPMNSFWIPELGGQIYAMPKMQTELFLMAEETGDFRGSSANLSGEGFAGMSFVTRASTEEEYQKWVEQAKQSSKNLDFGSYGQLSAPSKNNPVEIFRLKDESLFHQVIAKYMHP</sequence>
<evidence type="ECO:0000256" key="16">
    <source>
        <dbReference type="SAM" id="Phobius"/>
    </source>
</evidence>
<dbReference type="Pfam" id="PF06481">
    <property type="entry name" value="COX_ARM"/>
    <property type="match status" value="1"/>
</dbReference>
<dbReference type="PANTHER" id="PTHR22888">
    <property type="entry name" value="CYTOCHROME C OXIDASE, SUBUNIT II"/>
    <property type="match status" value="1"/>
</dbReference>
<dbReference type="PROSITE" id="PS50857">
    <property type="entry name" value="COX2_CUA"/>
    <property type="match status" value="1"/>
</dbReference>
<comment type="similarity">
    <text evidence="2 15">Belongs to the cytochrome c oxidase subunit 2 family.</text>
</comment>
<name>A0A0U5K2G8_9BACT</name>
<dbReference type="PIRSF" id="PIRSF000292">
    <property type="entry name" value="Ubi_od_II"/>
    <property type="match status" value="1"/>
</dbReference>
<evidence type="ECO:0000256" key="13">
    <source>
        <dbReference type="ARBA" id="ARBA00023288"/>
    </source>
</evidence>
<dbReference type="InterPro" id="IPR036257">
    <property type="entry name" value="Cyt_c_oxidase_su2_TM_sf"/>
</dbReference>
<dbReference type="GO" id="GO:0009486">
    <property type="term" value="F:cytochrome bo3 ubiquinol oxidase activity"/>
    <property type="evidence" value="ECO:0007669"/>
    <property type="project" value="InterPro"/>
</dbReference>
<feature type="domain" description="Cytochrome oxidase subunit II transmembrane region profile" evidence="18">
    <location>
        <begin position="31"/>
        <end position="128"/>
    </location>
</feature>
<dbReference type="InParanoid" id="A0A0U5K2G8"/>
<reference evidence="20" key="1">
    <citation type="submission" date="2015-09" db="EMBL/GenBank/DDBJ databases">
        <authorList>
            <person name="Bertelli C."/>
        </authorList>
    </citation>
    <scope>NUCLEOTIDE SEQUENCE [LARGE SCALE GENOMIC DNA]</scope>
    <source>
        <strain evidence="20">KNic</strain>
    </source>
</reference>
<keyword evidence="8 15" id="KW-0249">Electron transport</keyword>
<dbReference type="PANTHER" id="PTHR22888:SF18">
    <property type="entry name" value="CYTOCHROME BO(3) UBIQUINOL OXIDASE SUBUNIT 2"/>
    <property type="match status" value="1"/>
</dbReference>
<dbReference type="EMBL" id="LN879502">
    <property type="protein sequence ID" value="CUI16299.1"/>
    <property type="molecule type" value="Genomic_DNA"/>
</dbReference>
<keyword evidence="5 15" id="KW-0679">Respiratory chain</keyword>
<dbReference type="Gene3D" id="1.10.287.90">
    <property type="match status" value="1"/>
</dbReference>
<evidence type="ECO:0000256" key="6">
    <source>
        <dbReference type="ARBA" id="ARBA00022692"/>
    </source>
</evidence>
<keyword evidence="9 16" id="KW-1133">Transmembrane helix</keyword>
<keyword evidence="4 15" id="KW-1003">Cell membrane</keyword>
<dbReference type="GO" id="GO:0016682">
    <property type="term" value="F:oxidoreductase activity, acting on diphenols and related substances as donors, oxygen as acceptor"/>
    <property type="evidence" value="ECO:0007669"/>
    <property type="project" value="InterPro"/>
</dbReference>
<evidence type="ECO:0000256" key="8">
    <source>
        <dbReference type="ARBA" id="ARBA00022982"/>
    </source>
</evidence>
<evidence type="ECO:0000256" key="5">
    <source>
        <dbReference type="ARBA" id="ARBA00022660"/>
    </source>
</evidence>
<accession>A0A0U5K2G8</accession>
<keyword evidence="3 15" id="KW-0813">Transport</keyword>
<evidence type="ECO:0000256" key="2">
    <source>
        <dbReference type="ARBA" id="ARBA00007866"/>
    </source>
</evidence>
<dbReference type="InterPro" id="IPR010514">
    <property type="entry name" value="COX_ARM"/>
</dbReference>
<keyword evidence="20" id="KW-1185">Reference proteome</keyword>
<dbReference type="InterPro" id="IPR011759">
    <property type="entry name" value="Cyt_c_oxidase_su2_TM_dom"/>
</dbReference>
<proteinExistence type="inferred from homology"/>
<feature type="transmembrane region" description="Helical" evidence="16">
    <location>
        <begin position="100"/>
        <end position="119"/>
    </location>
</feature>
<keyword evidence="11 15" id="KW-0472">Membrane</keyword>
<keyword evidence="10 15" id="KW-0560">Oxidoreductase</keyword>
<dbReference type="InterPro" id="IPR045187">
    <property type="entry name" value="CcO_II"/>
</dbReference>
<feature type="transmembrane region" description="Helical" evidence="16">
    <location>
        <begin position="53"/>
        <end position="80"/>
    </location>
</feature>
<evidence type="ECO:0000259" key="17">
    <source>
        <dbReference type="PROSITE" id="PS50857"/>
    </source>
</evidence>